<evidence type="ECO:0000313" key="3">
    <source>
        <dbReference type="Proteomes" id="UP001307889"/>
    </source>
</evidence>
<evidence type="ECO:0000256" key="1">
    <source>
        <dbReference type="SAM" id="MobiDB-lite"/>
    </source>
</evidence>
<dbReference type="EMBL" id="AP028915">
    <property type="protein sequence ID" value="BES96926.1"/>
    <property type="molecule type" value="Genomic_DNA"/>
</dbReference>
<reference evidence="2 3" key="1">
    <citation type="submission" date="2023-09" db="EMBL/GenBank/DDBJ databases">
        <title>Nesidiocoris tenuis whole genome shotgun sequence.</title>
        <authorList>
            <person name="Shibata T."/>
            <person name="Shimoda M."/>
            <person name="Kobayashi T."/>
            <person name="Uehara T."/>
        </authorList>
    </citation>
    <scope>NUCLEOTIDE SEQUENCE [LARGE SCALE GENOMIC DNA]</scope>
    <source>
        <strain evidence="2 3">Japan</strain>
    </source>
</reference>
<keyword evidence="3" id="KW-1185">Reference proteome</keyword>
<sequence>MEVILGWLRRRELLLETVRLKIPSTLGPAEWEGNDVYTAFSRRKERVPFSGGRSGNDETTTSSPRANKRSAPSP</sequence>
<gene>
    <name evidence="2" type="ORF">NTJ_09740</name>
</gene>
<name>A0ABN7AXL5_9HEMI</name>
<dbReference type="Proteomes" id="UP001307889">
    <property type="component" value="Chromosome 7"/>
</dbReference>
<evidence type="ECO:0000313" key="2">
    <source>
        <dbReference type="EMBL" id="BES96926.1"/>
    </source>
</evidence>
<proteinExistence type="predicted"/>
<protein>
    <submittedName>
        <fullName evidence="2">Uncharacterized protein</fullName>
    </submittedName>
</protein>
<accession>A0ABN7AXL5</accession>
<feature type="compositionally biased region" description="Polar residues" evidence="1">
    <location>
        <begin position="57"/>
        <end position="74"/>
    </location>
</feature>
<organism evidence="2 3">
    <name type="scientific">Nesidiocoris tenuis</name>
    <dbReference type="NCBI Taxonomy" id="355587"/>
    <lineage>
        <taxon>Eukaryota</taxon>
        <taxon>Metazoa</taxon>
        <taxon>Ecdysozoa</taxon>
        <taxon>Arthropoda</taxon>
        <taxon>Hexapoda</taxon>
        <taxon>Insecta</taxon>
        <taxon>Pterygota</taxon>
        <taxon>Neoptera</taxon>
        <taxon>Paraneoptera</taxon>
        <taxon>Hemiptera</taxon>
        <taxon>Heteroptera</taxon>
        <taxon>Panheteroptera</taxon>
        <taxon>Cimicomorpha</taxon>
        <taxon>Miridae</taxon>
        <taxon>Dicyphina</taxon>
        <taxon>Nesidiocoris</taxon>
    </lineage>
</organism>
<feature type="region of interest" description="Disordered" evidence="1">
    <location>
        <begin position="43"/>
        <end position="74"/>
    </location>
</feature>